<evidence type="ECO:0000313" key="2">
    <source>
        <dbReference type="EMBL" id="KAH7063120.1"/>
    </source>
</evidence>
<gene>
    <name evidence="2" type="ORF">B0J12DRAFT_641479</name>
</gene>
<name>A0ABQ8GUA2_9PEZI</name>
<accession>A0ABQ8GUA2</accession>
<dbReference type="Proteomes" id="UP000774617">
    <property type="component" value="Unassembled WGS sequence"/>
</dbReference>
<reference evidence="2 3" key="1">
    <citation type="journal article" date="2021" name="Nat. Commun.">
        <title>Genetic determinants of endophytism in the Arabidopsis root mycobiome.</title>
        <authorList>
            <person name="Mesny F."/>
            <person name="Miyauchi S."/>
            <person name="Thiergart T."/>
            <person name="Pickel B."/>
            <person name="Atanasova L."/>
            <person name="Karlsson M."/>
            <person name="Huettel B."/>
            <person name="Barry K.W."/>
            <person name="Haridas S."/>
            <person name="Chen C."/>
            <person name="Bauer D."/>
            <person name="Andreopoulos W."/>
            <person name="Pangilinan J."/>
            <person name="LaButti K."/>
            <person name="Riley R."/>
            <person name="Lipzen A."/>
            <person name="Clum A."/>
            <person name="Drula E."/>
            <person name="Henrissat B."/>
            <person name="Kohler A."/>
            <person name="Grigoriev I.V."/>
            <person name="Martin F.M."/>
            <person name="Hacquard S."/>
        </authorList>
    </citation>
    <scope>NUCLEOTIDE SEQUENCE [LARGE SCALE GENOMIC DNA]</scope>
    <source>
        <strain evidence="2 3">MPI-SDFR-AT-0080</strain>
    </source>
</reference>
<evidence type="ECO:0000256" key="1">
    <source>
        <dbReference type="SAM" id="MobiDB-lite"/>
    </source>
</evidence>
<organism evidence="2 3">
    <name type="scientific">Macrophomina phaseolina</name>
    <dbReference type="NCBI Taxonomy" id="35725"/>
    <lineage>
        <taxon>Eukaryota</taxon>
        <taxon>Fungi</taxon>
        <taxon>Dikarya</taxon>
        <taxon>Ascomycota</taxon>
        <taxon>Pezizomycotina</taxon>
        <taxon>Dothideomycetes</taxon>
        <taxon>Dothideomycetes incertae sedis</taxon>
        <taxon>Botryosphaeriales</taxon>
        <taxon>Botryosphaeriaceae</taxon>
        <taxon>Macrophomina</taxon>
    </lineage>
</organism>
<keyword evidence="3" id="KW-1185">Reference proteome</keyword>
<comment type="caution">
    <text evidence="2">The sequence shown here is derived from an EMBL/GenBank/DDBJ whole genome shotgun (WGS) entry which is preliminary data.</text>
</comment>
<proteinExistence type="predicted"/>
<evidence type="ECO:0000313" key="3">
    <source>
        <dbReference type="Proteomes" id="UP000774617"/>
    </source>
</evidence>
<dbReference type="EMBL" id="JAGTJR010000002">
    <property type="protein sequence ID" value="KAH7063120.1"/>
    <property type="molecule type" value="Genomic_DNA"/>
</dbReference>
<sequence length="218" mass="24155">MAMPGGASRTELQKYRKRAEHRVPLYEKPKTGPANPWMTNVEPGIGRSAFVDFAEGQYEEWPASGAQSRKEHEPTLLRYEGVGQLRYCLEQPTRATGPSRSIVIVEDLDKETITFLGTCLRIPPEFFIAHFGQPLDLPLVDEGGGPHNSKRYWKVGVPRLHKTAMTSGKTMSRTFAAISQSLRTKTRTMIGSPAECTLTILFRSGPQEPIAEGGVVGR</sequence>
<protein>
    <submittedName>
        <fullName evidence="2">Uncharacterized protein</fullName>
    </submittedName>
</protein>
<feature type="region of interest" description="Disordered" evidence="1">
    <location>
        <begin position="1"/>
        <end position="20"/>
    </location>
</feature>